<dbReference type="RefSeq" id="WP_126007774.1">
    <property type="nucleotide sequence ID" value="NZ_CP032509.1"/>
</dbReference>
<keyword evidence="4 7" id="KW-0812">Transmembrane</keyword>
<comment type="subcellular location">
    <subcellularLocation>
        <location evidence="1 7">Cell inner membrane</location>
        <topology evidence="1 7">Multi-pass membrane protein</topology>
    </subcellularLocation>
</comment>
<name>A0A3S9B0L3_9HYPH</name>
<evidence type="ECO:0000256" key="4">
    <source>
        <dbReference type="ARBA" id="ARBA00022692"/>
    </source>
</evidence>
<feature type="transmembrane region" description="Helical" evidence="7">
    <location>
        <begin position="59"/>
        <end position="79"/>
    </location>
</feature>
<feature type="transmembrane region" description="Helical" evidence="7">
    <location>
        <begin position="248"/>
        <end position="266"/>
    </location>
</feature>
<dbReference type="OrthoDB" id="9783448at2"/>
<comment type="subunit">
    <text evidence="7">The complex comprises the extracytoplasmic solute receptor protein and the two transmembrane proteins.</text>
</comment>
<feature type="transmembrane region" description="Helical" evidence="7">
    <location>
        <begin position="365"/>
        <end position="388"/>
    </location>
</feature>
<dbReference type="InterPro" id="IPR010656">
    <property type="entry name" value="DctM"/>
</dbReference>
<dbReference type="PANTHER" id="PTHR33362:SF5">
    <property type="entry name" value="C4-DICARBOXYLATE TRAP TRANSPORTER LARGE PERMEASE PROTEIN DCTM"/>
    <property type="match status" value="1"/>
</dbReference>
<proteinExistence type="inferred from homology"/>
<dbReference type="GO" id="GO:0005886">
    <property type="term" value="C:plasma membrane"/>
    <property type="evidence" value="ECO:0007669"/>
    <property type="project" value="UniProtKB-SubCell"/>
</dbReference>
<dbReference type="PANTHER" id="PTHR33362">
    <property type="entry name" value="SIALIC ACID TRAP TRANSPORTER PERMEASE PROTEIN SIAT-RELATED"/>
    <property type="match status" value="1"/>
</dbReference>
<comment type="function">
    <text evidence="7">Part of the tripartite ATP-independent periplasmic (TRAP) transport system.</text>
</comment>
<feature type="transmembrane region" description="Helical" evidence="7">
    <location>
        <begin position="29"/>
        <end position="52"/>
    </location>
</feature>
<dbReference type="AlphaFoldDB" id="A0A3S9B0L3"/>
<keyword evidence="10" id="KW-1185">Reference proteome</keyword>
<feature type="transmembrane region" description="Helical" evidence="7">
    <location>
        <begin position="400"/>
        <end position="421"/>
    </location>
</feature>
<evidence type="ECO:0000256" key="6">
    <source>
        <dbReference type="ARBA" id="ARBA00023136"/>
    </source>
</evidence>
<dbReference type="EMBL" id="CP032509">
    <property type="protein sequence ID" value="AZN70503.1"/>
    <property type="molecule type" value="Genomic_DNA"/>
</dbReference>
<evidence type="ECO:0000313" key="9">
    <source>
        <dbReference type="EMBL" id="AZN70503.1"/>
    </source>
</evidence>
<evidence type="ECO:0000256" key="7">
    <source>
        <dbReference type="RuleBase" id="RU369079"/>
    </source>
</evidence>
<dbReference type="PIRSF" id="PIRSF006066">
    <property type="entry name" value="HI0050"/>
    <property type="match status" value="1"/>
</dbReference>
<dbReference type="InterPro" id="IPR004681">
    <property type="entry name" value="TRAP_DctM"/>
</dbReference>
<evidence type="ECO:0000256" key="5">
    <source>
        <dbReference type="ARBA" id="ARBA00022989"/>
    </source>
</evidence>
<feature type="transmembrane region" description="Helical" evidence="7">
    <location>
        <begin position="175"/>
        <end position="200"/>
    </location>
</feature>
<feature type="transmembrane region" description="Helical" evidence="7">
    <location>
        <begin position="99"/>
        <end position="128"/>
    </location>
</feature>
<feature type="transmembrane region" description="Helical" evidence="7">
    <location>
        <begin position="340"/>
        <end position="359"/>
    </location>
</feature>
<feature type="transmembrane region" description="Helical" evidence="7">
    <location>
        <begin position="140"/>
        <end position="163"/>
    </location>
</feature>
<reference evidence="9 10" key="1">
    <citation type="submission" date="2018-09" db="EMBL/GenBank/DDBJ databases">
        <title>Marinorhizobium profundi gen. nov., sp. nov., isolated from a deep-sea sediment sample from the New Britain Trench and proposal of Marinorhizobiaceae fam. nov. in the order Rhizobiales of the class Alphaproteobacteria.</title>
        <authorList>
            <person name="Cao J."/>
        </authorList>
    </citation>
    <scope>NUCLEOTIDE SEQUENCE [LARGE SCALE GENOMIC DNA]</scope>
    <source>
        <strain evidence="9 10">WS11</strain>
    </source>
</reference>
<evidence type="ECO:0000256" key="3">
    <source>
        <dbReference type="ARBA" id="ARBA00022519"/>
    </source>
</evidence>
<feature type="transmembrane region" description="Helical" evidence="7">
    <location>
        <begin position="278"/>
        <end position="299"/>
    </location>
</feature>
<comment type="similarity">
    <text evidence="7">Belongs to the TRAP transporter large permease family.</text>
</comment>
<evidence type="ECO:0000256" key="1">
    <source>
        <dbReference type="ARBA" id="ARBA00004429"/>
    </source>
</evidence>
<keyword evidence="2" id="KW-1003">Cell membrane</keyword>
<evidence type="ECO:0000259" key="8">
    <source>
        <dbReference type="Pfam" id="PF06808"/>
    </source>
</evidence>
<dbReference type="Pfam" id="PF06808">
    <property type="entry name" value="DctM"/>
    <property type="match status" value="1"/>
</dbReference>
<gene>
    <name evidence="9" type="ORF">D5400_03735</name>
</gene>
<organism evidence="9 10">
    <name type="scientific">Georhizobium profundi</name>
    <dbReference type="NCBI Taxonomy" id="2341112"/>
    <lineage>
        <taxon>Bacteria</taxon>
        <taxon>Pseudomonadati</taxon>
        <taxon>Pseudomonadota</taxon>
        <taxon>Alphaproteobacteria</taxon>
        <taxon>Hyphomicrobiales</taxon>
        <taxon>Rhizobiaceae</taxon>
        <taxon>Georhizobium</taxon>
    </lineage>
</organism>
<protein>
    <recommendedName>
        <fullName evidence="7">TRAP transporter large permease protein</fullName>
    </recommendedName>
</protein>
<keyword evidence="7" id="KW-0813">Transport</keyword>
<keyword evidence="5 7" id="KW-1133">Transmembrane helix</keyword>
<keyword evidence="3 7" id="KW-0997">Cell inner membrane</keyword>
<feature type="domain" description="TRAP C4-dicarboxylate transport system permease DctM subunit" evidence="8">
    <location>
        <begin position="12"/>
        <end position="424"/>
    </location>
</feature>
<feature type="transmembrane region" description="Helical" evidence="7">
    <location>
        <begin position="221"/>
        <end position="242"/>
    </location>
</feature>
<feature type="transmembrane region" description="Helical" evidence="7">
    <location>
        <begin position="311"/>
        <end position="333"/>
    </location>
</feature>
<dbReference type="GO" id="GO:0022857">
    <property type="term" value="F:transmembrane transporter activity"/>
    <property type="evidence" value="ECO:0007669"/>
    <property type="project" value="UniProtKB-UniRule"/>
</dbReference>
<evidence type="ECO:0000256" key="2">
    <source>
        <dbReference type="ARBA" id="ARBA00022475"/>
    </source>
</evidence>
<keyword evidence="6 7" id="KW-0472">Membrane</keyword>
<sequence length="432" mass="45113">MEAIVWFASFVASLILLMAVRVPVAVGMGLIGIAATWIFVSGGAVSQLANIAYSQSASFILVVVPLFILMGEVIALSGLGTSLFRAAAIWTRRLPGGLAVGTIGACAGFASVCGSSPVTAATIGAISVPEMIRNGYSRRLAFGATAAGGTLGILIPPSVPMILYGVITETSIGKLFVAGILPGIMMACLLCALIVIQVMLKPEIAPRVTRRVPIVEKMRASGEAAPVVLIALAVIVSIYFGFATPTEAGAVGAAAAIVTALAMRKLRISLLARALDNTVRTTAMFMLLLIGGLFSSFALTRLGVPQEMSNFLTSLDVAPWIIIVVINVFLLILGMFLDPLSILVIVVPIFLKAVVALGYDPIWFGIIITIQIEIAAITPPLGFNLFVLKRVVPDGVFSDIVGGSLIFVIPLLIGIALLMAFPQIALFLPGLI</sequence>
<dbReference type="Proteomes" id="UP000268192">
    <property type="component" value="Chromosome"/>
</dbReference>
<dbReference type="KEGG" id="abaw:D5400_03735"/>
<evidence type="ECO:0000313" key="10">
    <source>
        <dbReference type="Proteomes" id="UP000268192"/>
    </source>
</evidence>
<accession>A0A3S9B0L3</accession>
<dbReference type="NCBIfam" id="TIGR00786">
    <property type="entry name" value="dctM"/>
    <property type="match status" value="1"/>
</dbReference>